<dbReference type="InterPro" id="IPR010921">
    <property type="entry name" value="Trp_repressor/repl_initiator"/>
</dbReference>
<dbReference type="EMBL" id="BAAAFZ010000072">
    <property type="protein sequence ID" value="GAA0600555.1"/>
    <property type="molecule type" value="Genomic_DNA"/>
</dbReference>
<reference evidence="2" key="1">
    <citation type="journal article" date="2019" name="Int. J. Syst. Evol. Microbiol.">
        <title>The Global Catalogue of Microorganisms (GCM) 10K type strain sequencing project: providing services to taxonomists for standard genome sequencing and annotation.</title>
        <authorList>
            <consortium name="The Broad Institute Genomics Platform"/>
            <consortium name="The Broad Institute Genome Sequencing Center for Infectious Disease"/>
            <person name="Wu L."/>
            <person name="Ma J."/>
        </authorList>
    </citation>
    <scope>NUCLEOTIDE SEQUENCE [LARGE SCALE GENOMIC DNA]</scope>
    <source>
        <strain evidence="2">JCM 9933</strain>
    </source>
</reference>
<dbReference type="Proteomes" id="UP001501588">
    <property type="component" value="Unassembled WGS sequence"/>
</dbReference>
<name>A0ABP3R3F9_9PROT</name>
<dbReference type="InterPro" id="IPR052546">
    <property type="entry name" value="Transposase_8_domain"/>
</dbReference>
<keyword evidence="2" id="KW-1185">Reference proteome</keyword>
<evidence type="ECO:0000313" key="1">
    <source>
        <dbReference type="EMBL" id="GAA0600555.1"/>
    </source>
</evidence>
<organism evidence="1 2">
    <name type="scientific">Craurococcus roseus</name>
    <dbReference type="NCBI Taxonomy" id="77585"/>
    <lineage>
        <taxon>Bacteria</taxon>
        <taxon>Pseudomonadati</taxon>
        <taxon>Pseudomonadota</taxon>
        <taxon>Alphaproteobacteria</taxon>
        <taxon>Acetobacterales</taxon>
        <taxon>Acetobacteraceae</taxon>
        <taxon>Craurococcus</taxon>
    </lineage>
</organism>
<comment type="caution">
    <text evidence="1">The sequence shown here is derived from an EMBL/GenBank/DDBJ whole genome shotgun (WGS) entry which is preliminary data.</text>
</comment>
<evidence type="ECO:0000313" key="2">
    <source>
        <dbReference type="Proteomes" id="UP001501588"/>
    </source>
</evidence>
<accession>A0ABP3R3F9</accession>
<dbReference type="SUPFAM" id="SSF48295">
    <property type="entry name" value="TrpR-like"/>
    <property type="match status" value="1"/>
</dbReference>
<protein>
    <submittedName>
        <fullName evidence="1">Transposase</fullName>
    </submittedName>
</protein>
<dbReference type="InterPro" id="IPR002514">
    <property type="entry name" value="Transposase_8"/>
</dbReference>
<dbReference type="InterPro" id="IPR036388">
    <property type="entry name" value="WH-like_DNA-bd_sf"/>
</dbReference>
<dbReference type="PANTHER" id="PTHR33609">
    <property type="entry name" value="LOW CALCIUM RESPONSE LOCUS PROTEIN S"/>
    <property type="match status" value="1"/>
</dbReference>
<gene>
    <name evidence="1" type="ORF">GCM10009416_43210</name>
</gene>
<proteinExistence type="predicted"/>
<dbReference type="PANTHER" id="PTHR33609:SF1">
    <property type="entry name" value="TRANSPOSASE"/>
    <property type="match status" value="1"/>
</dbReference>
<sequence length="126" mass="14049">MSQKSSTAAAKAPAERVVRDIRRATRKHHSAEDKIRVVLEGLRGEESIAALCRREGIAESLYYAWSKEFLEAGKRRLAGDTARAATTDEVKALRHEARTLKEVVAEQALELRLMKKSMTAAGDDRE</sequence>
<dbReference type="Pfam" id="PF01527">
    <property type="entry name" value="HTH_Tnp_1"/>
    <property type="match status" value="1"/>
</dbReference>
<dbReference type="Gene3D" id="1.10.10.10">
    <property type="entry name" value="Winged helix-like DNA-binding domain superfamily/Winged helix DNA-binding domain"/>
    <property type="match status" value="1"/>
</dbReference>